<gene>
    <name evidence="2" type="ORF">HINF_LOCUS31153</name>
    <name evidence="3" type="ORF">HINF_LOCUS39060</name>
</gene>
<proteinExistence type="predicted"/>
<dbReference type="AlphaFoldDB" id="A0AA86PRG7"/>
<evidence type="ECO:0008006" key="5">
    <source>
        <dbReference type="Google" id="ProtNLM"/>
    </source>
</evidence>
<organism evidence="2">
    <name type="scientific">Hexamita inflata</name>
    <dbReference type="NCBI Taxonomy" id="28002"/>
    <lineage>
        <taxon>Eukaryota</taxon>
        <taxon>Metamonada</taxon>
        <taxon>Diplomonadida</taxon>
        <taxon>Hexamitidae</taxon>
        <taxon>Hexamitinae</taxon>
        <taxon>Hexamita</taxon>
    </lineage>
</organism>
<name>A0AA86PRG7_9EUKA</name>
<dbReference type="Pfam" id="PF02493">
    <property type="entry name" value="MORN"/>
    <property type="match status" value="2"/>
</dbReference>
<evidence type="ECO:0000256" key="1">
    <source>
        <dbReference type="ARBA" id="ARBA00022737"/>
    </source>
</evidence>
<dbReference type="EMBL" id="CATOUU010000716">
    <property type="protein sequence ID" value="CAI9943508.1"/>
    <property type="molecule type" value="Genomic_DNA"/>
</dbReference>
<dbReference type="InterPro" id="IPR003409">
    <property type="entry name" value="MORN"/>
</dbReference>
<dbReference type="EMBL" id="CAXDID020000150">
    <property type="protein sequence ID" value="CAL6041407.1"/>
    <property type="molecule type" value="Genomic_DNA"/>
</dbReference>
<dbReference type="Proteomes" id="UP001642409">
    <property type="component" value="Unassembled WGS sequence"/>
</dbReference>
<evidence type="ECO:0000313" key="2">
    <source>
        <dbReference type="EMBL" id="CAI9943508.1"/>
    </source>
</evidence>
<evidence type="ECO:0000313" key="3">
    <source>
        <dbReference type="EMBL" id="CAL6041407.1"/>
    </source>
</evidence>
<accession>A0AA86PRG7</accession>
<sequence>MYYENEIMVKSYNGDFINGSGTLIFDGKKYVGELKNGQFHGSGTMTTVHGIVTTGNWDYGKLIL</sequence>
<dbReference type="SUPFAM" id="SSF82185">
    <property type="entry name" value="Histone H3 K4-specific methyltransferase SET7/9 N-terminal domain"/>
    <property type="match status" value="1"/>
</dbReference>
<dbReference type="Gene3D" id="2.20.110.10">
    <property type="entry name" value="Histone H3 K4-specific methyltransferase SET7/9 N-terminal domain"/>
    <property type="match status" value="1"/>
</dbReference>
<reference evidence="3 4" key="2">
    <citation type="submission" date="2024-07" db="EMBL/GenBank/DDBJ databases">
        <authorList>
            <person name="Akdeniz Z."/>
        </authorList>
    </citation>
    <scope>NUCLEOTIDE SEQUENCE [LARGE SCALE GENOMIC DNA]</scope>
</reference>
<comment type="caution">
    <text evidence="2">The sequence shown here is derived from an EMBL/GenBank/DDBJ whole genome shotgun (WGS) entry which is preliminary data.</text>
</comment>
<reference evidence="2" key="1">
    <citation type="submission" date="2023-06" db="EMBL/GenBank/DDBJ databases">
        <authorList>
            <person name="Kurt Z."/>
        </authorList>
    </citation>
    <scope>NUCLEOTIDE SEQUENCE</scope>
</reference>
<keyword evidence="1" id="KW-0677">Repeat</keyword>
<evidence type="ECO:0000313" key="4">
    <source>
        <dbReference type="Proteomes" id="UP001642409"/>
    </source>
</evidence>
<keyword evidence="4" id="KW-1185">Reference proteome</keyword>
<protein>
    <recommendedName>
        <fullName evidence="5">MORN repeat protein</fullName>
    </recommendedName>
</protein>